<dbReference type="AlphaFoldDB" id="A0A1S1R2A5"/>
<dbReference type="Gene3D" id="1.20.1290.10">
    <property type="entry name" value="AhpD-like"/>
    <property type="match status" value="1"/>
</dbReference>
<dbReference type="Pfam" id="PF02627">
    <property type="entry name" value="CMD"/>
    <property type="match status" value="1"/>
</dbReference>
<dbReference type="GO" id="GO:0051920">
    <property type="term" value="F:peroxiredoxin activity"/>
    <property type="evidence" value="ECO:0007669"/>
    <property type="project" value="InterPro"/>
</dbReference>
<dbReference type="InterPro" id="IPR003779">
    <property type="entry name" value="CMD-like"/>
</dbReference>
<evidence type="ECO:0000259" key="1">
    <source>
        <dbReference type="Pfam" id="PF02627"/>
    </source>
</evidence>
<keyword evidence="3" id="KW-1185">Reference proteome</keyword>
<dbReference type="OrthoDB" id="4704294at2"/>
<dbReference type="InterPro" id="IPR029032">
    <property type="entry name" value="AhpD-like"/>
</dbReference>
<dbReference type="PANTHER" id="PTHR34846">
    <property type="entry name" value="4-CARBOXYMUCONOLACTONE DECARBOXYLASE FAMILY PROTEIN (AFU_ORTHOLOGUE AFUA_6G11590)"/>
    <property type="match status" value="1"/>
</dbReference>
<dbReference type="PANTHER" id="PTHR34846:SF5">
    <property type="entry name" value="CARBOXYMUCONOLACTONE DECARBOXYLASE-LIKE DOMAIN-CONTAINING PROTEIN"/>
    <property type="match status" value="1"/>
</dbReference>
<evidence type="ECO:0000313" key="3">
    <source>
        <dbReference type="Proteomes" id="UP000179627"/>
    </source>
</evidence>
<dbReference type="SUPFAM" id="SSF69118">
    <property type="entry name" value="AhpD-like"/>
    <property type="match status" value="1"/>
</dbReference>
<dbReference type="RefSeq" id="WP_071083147.1">
    <property type="nucleotide sequence ID" value="NZ_MBLM01000058.1"/>
</dbReference>
<reference evidence="3" key="1">
    <citation type="submission" date="2016-07" db="EMBL/GenBank/DDBJ databases">
        <title>Sequence Frankia sp. strain CcI1.17.</title>
        <authorList>
            <person name="Ghodhbane-Gtari F."/>
            <person name="Swanson E."/>
            <person name="Gueddou A."/>
            <person name="Morris K."/>
            <person name="Hezbri K."/>
            <person name="Ktari A."/>
            <person name="Nouioui I."/>
            <person name="Abebe-Akele F."/>
            <person name="Simpson S."/>
            <person name="Thomas K."/>
            <person name="Gtari M."/>
            <person name="Tisa L.S."/>
            <person name="Hurst S."/>
        </authorList>
    </citation>
    <scope>NUCLEOTIDE SEQUENCE [LARGE SCALE GENOMIC DNA]</scope>
    <source>
        <strain evidence="3">Cc1.17</strain>
    </source>
</reference>
<accession>A0A1S1R2A5</accession>
<gene>
    <name evidence="2" type="ORF">CC117_12815</name>
</gene>
<dbReference type="Proteomes" id="UP000179627">
    <property type="component" value="Unassembled WGS sequence"/>
</dbReference>
<dbReference type="EMBL" id="MBLM01000058">
    <property type="protein sequence ID" value="OHV41088.1"/>
    <property type="molecule type" value="Genomic_DNA"/>
</dbReference>
<evidence type="ECO:0000313" key="2">
    <source>
        <dbReference type="EMBL" id="OHV41088.1"/>
    </source>
</evidence>
<comment type="caution">
    <text evidence="2">The sequence shown here is derived from an EMBL/GenBank/DDBJ whole genome shotgun (WGS) entry which is preliminary data.</text>
</comment>
<organism evidence="2 3">
    <name type="scientific">Parafrankia colletiae</name>
    <dbReference type="NCBI Taxonomy" id="573497"/>
    <lineage>
        <taxon>Bacteria</taxon>
        <taxon>Bacillati</taxon>
        <taxon>Actinomycetota</taxon>
        <taxon>Actinomycetes</taxon>
        <taxon>Frankiales</taxon>
        <taxon>Frankiaceae</taxon>
        <taxon>Parafrankia</taxon>
    </lineage>
</organism>
<feature type="domain" description="Carboxymuconolactone decarboxylase-like" evidence="1">
    <location>
        <begin position="71"/>
        <end position="150"/>
    </location>
</feature>
<sequence>MTTEQIHEAARQAAPEPARIAPLPVEEWSEDAAETLPKYLRRPELFLSGRPDALPMPTSLRLFAHHIRLTEPWLAFSEVLASRNAVLDPRHRELVVLRVAWRTRSSYEWTHHLRIGKHSGVTSEEIHAIPQGAAADLWAPLERAMLAAVDQMIDQFRVDDETWRVLASHLDEPQLLELSFVIGSYLCLAQVLNNVGLQPEPPTEVIDAPALPALGT</sequence>
<protein>
    <submittedName>
        <fullName evidence="2">Carboxymuconolactone decarboxylase</fullName>
    </submittedName>
</protein>
<name>A0A1S1R2A5_9ACTN</name>
<proteinExistence type="predicted"/>